<evidence type="ECO:0000256" key="1">
    <source>
        <dbReference type="ARBA" id="ARBA00007285"/>
    </source>
</evidence>
<gene>
    <name evidence="4" type="primary">cnpy1</name>
</gene>
<name>A0A672HS85_SALFA</name>
<feature type="domain" description="DUF3456" evidence="3">
    <location>
        <begin position="29"/>
        <end position="176"/>
    </location>
</feature>
<dbReference type="InParanoid" id="A0A672HS85"/>
<keyword evidence="2" id="KW-0732">Signal</keyword>
<organism evidence="4 5">
    <name type="scientific">Salarias fasciatus</name>
    <name type="common">Jewelled blenny</name>
    <name type="synonym">Blennius fasciatus</name>
    <dbReference type="NCBI Taxonomy" id="181472"/>
    <lineage>
        <taxon>Eukaryota</taxon>
        <taxon>Metazoa</taxon>
        <taxon>Chordata</taxon>
        <taxon>Craniata</taxon>
        <taxon>Vertebrata</taxon>
        <taxon>Euteleostomi</taxon>
        <taxon>Actinopterygii</taxon>
        <taxon>Neopterygii</taxon>
        <taxon>Teleostei</taxon>
        <taxon>Neoteleostei</taxon>
        <taxon>Acanthomorphata</taxon>
        <taxon>Ovalentaria</taxon>
        <taxon>Blenniimorphae</taxon>
        <taxon>Blenniiformes</taxon>
        <taxon>Blennioidei</taxon>
        <taxon>Blenniidae</taxon>
        <taxon>Salariinae</taxon>
        <taxon>Salarias</taxon>
    </lineage>
</organism>
<evidence type="ECO:0000259" key="3">
    <source>
        <dbReference type="Pfam" id="PF11938"/>
    </source>
</evidence>
<evidence type="ECO:0000313" key="4">
    <source>
        <dbReference type="Ensembl" id="ENSSFAP00005031805.1"/>
    </source>
</evidence>
<dbReference type="GO" id="GO:0005783">
    <property type="term" value="C:endoplasmic reticulum"/>
    <property type="evidence" value="ECO:0007669"/>
    <property type="project" value="TreeGrafter"/>
</dbReference>
<keyword evidence="5" id="KW-1185">Reference proteome</keyword>
<feature type="signal peptide" evidence="2">
    <location>
        <begin position="1"/>
        <end position="22"/>
    </location>
</feature>
<evidence type="ECO:0000313" key="5">
    <source>
        <dbReference type="Proteomes" id="UP000472267"/>
    </source>
</evidence>
<dbReference type="OMA" id="TVCERMN"/>
<protein>
    <submittedName>
        <fullName evidence="4">Protein canopy-1-like</fullName>
    </submittedName>
</protein>
<evidence type="ECO:0000256" key="2">
    <source>
        <dbReference type="SAM" id="SignalP"/>
    </source>
</evidence>
<reference evidence="4" key="2">
    <citation type="submission" date="2025-08" db="UniProtKB">
        <authorList>
            <consortium name="Ensembl"/>
        </authorList>
    </citation>
    <scope>IDENTIFICATION</scope>
</reference>
<dbReference type="FunCoup" id="A0A672HS85">
    <property type="interactions" value="152"/>
</dbReference>
<reference evidence="4" key="3">
    <citation type="submission" date="2025-09" db="UniProtKB">
        <authorList>
            <consortium name="Ensembl"/>
        </authorList>
    </citation>
    <scope>IDENTIFICATION</scope>
</reference>
<dbReference type="Proteomes" id="UP000472267">
    <property type="component" value="Chromosome 18"/>
</dbReference>
<dbReference type="InterPro" id="IPR021852">
    <property type="entry name" value="DUF3456"/>
</dbReference>
<dbReference type="PANTHER" id="PTHR13341:SF4">
    <property type="entry name" value="CANOPY FGF SIGNALING REGULATOR 1"/>
    <property type="match status" value="1"/>
</dbReference>
<proteinExistence type="inferred from homology"/>
<sequence length="186" mass="20620">MASWIIQVTLMLLSVFVLCSQAKRDSVLYCSACKAIVDEMKYSISQVDPKKTINVGSFRLNPDGTMMDKKVPLARSETHLGELLDGVCGSMSDYALHVDPDTQRRQYRRFAPRSDAAAGDFPDFKNFQFDGPEASSALKFACETLVEELEDDIVSAFSRGGDVEHRDLCSRPSGYCTDDSPANEEL</sequence>
<dbReference type="OrthoDB" id="192915at2759"/>
<comment type="similarity">
    <text evidence="1">Belongs to the canopy family.</text>
</comment>
<reference evidence="4" key="1">
    <citation type="submission" date="2019-06" db="EMBL/GenBank/DDBJ databases">
        <authorList>
            <consortium name="Wellcome Sanger Institute Data Sharing"/>
        </authorList>
    </citation>
    <scope>NUCLEOTIDE SEQUENCE [LARGE SCALE GENOMIC DNA]</scope>
</reference>
<dbReference type="Ensembl" id="ENSSFAT00005032943.1">
    <property type="protein sequence ID" value="ENSSFAP00005031805.1"/>
    <property type="gene ID" value="ENSSFAG00005016130.1"/>
</dbReference>
<dbReference type="InterPro" id="IPR042415">
    <property type="entry name" value="CNPY"/>
</dbReference>
<dbReference type="PANTHER" id="PTHR13341">
    <property type="entry name" value="MIR-INTERACTING SAPOSIN-LIKE PROTEIN"/>
    <property type="match status" value="1"/>
</dbReference>
<feature type="chain" id="PRO_5025446583" evidence="2">
    <location>
        <begin position="23"/>
        <end position="186"/>
    </location>
</feature>
<accession>A0A672HS85</accession>
<dbReference type="AlphaFoldDB" id="A0A672HS85"/>
<dbReference type="Pfam" id="PF11938">
    <property type="entry name" value="DUF3456"/>
    <property type="match status" value="1"/>
</dbReference>